<sequence>MRTALNPKQLAVLRWISDGCADGVYEGTAHRLVARALHNRGLVTVKGHGASWSAQTTSGGTHYLEHGEFPEADVIENGGLAKATRPAKARKHGPVDELMTSLAEAPDQRLVVPYTEAGRYRRLAGIAKNLERVPDGLRITFGHVNEDDGPKLTLTLEPLPAWQTKVLGPLHVVHELPEPSDVVRTLMEKENFPVVGDPRERAFRLLDALVVGAREAGMTVAVGQQARGGYGAAYRVQDEVVFSLGQDSFQLRFTQAMLQRPHEPTEQELARARRGHLFPDFDEVPDDHLGIVLDGPGGQFWASRWKDTSDHRLEDDLAQMLEEMRLRHGSLTDLRQKQYERELREEQARVERQQRLQIARQRAAVAHREHMIDEEARDQSRRWHEASQMRTYAAEVRRLASTREANDQARAHAWADRILAVADALDPLPDKAVAPTRVPAPSEDDLRRFMRP</sequence>
<accession>A0ABX9E6M4</accession>
<organism evidence="2 3">
    <name type="scientific">Lentzea atacamensis</name>
    <dbReference type="NCBI Taxonomy" id="531938"/>
    <lineage>
        <taxon>Bacteria</taxon>
        <taxon>Bacillati</taxon>
        <taxon>Actinomycetota</taxon>
        <taxon>Actinomycetes</taxon>
        <taxon>Pseudonocardiales</taxon>
        <taxon>Pseudonocardiaceae</taxon>
        <taxon>Lentzea</taxon>
    </lineage>
</organism>
<gene>
    <name evidence="2" type="ORF">C8D87_105279</name>
</gene>
<feature type="region of interest" description="Disordered" evidence="1">
    <location>
        <begin position="432"/>
        <end position="452"/>
    </location>
</feature>
<dbReference type="EMBL" id="QLTT01000005">
    <property type="protein sequence ID" value="RAS64786.1"/>
    <property type="molecule type" value="Genomic_DNA"/>
</dbReference>
<protein>
    <recommendedName>
        <fullName evidence="4">PE-PGRS family protein</fullName>
    </recommendedName>
</protein>
<reference evidence="2 3" key="1">
    <citation type="submission" date="2018-06" db="EMBL/GenBank/DDBJ databases">
        <title>Genomic Encyclopedia of Type Strains, Phase IV (KMG-IV): sequencing the most valuable type-strain genomes for metagenomic binning, comparative biology and taxonomic classification.</title>
        <authorList>
            <person name="Goeker M."/>
        </authorList>
    </citation>
    <scope>NUCLEOTIDE SEQUENCE [LARGE SCALE GENOMIC DNA]</scope>
    <source>
        <strain evidence="2 3">DSM 45479</strain>
    </source>
</reference>
<evidence type="ECO:0000256" key="1">
    <source>
        <dbReference type="SAM" id="MobiDB-lite"/>
    </source>
</evidence>
<evidence type="ECO:0008006" key="4">
    <source>
        <dbReference type="Google" id="ProtNLM"/>
    </source>
</evidence>
<name>A0ABX9E6M4_9PSEU</name>
<comment type="caution">
    <text evidence="2">The sequence shown here is derived from an EMBL/GenBank/DDBJ whole genome shotgun (WGS) entry which is preliminary data.</text>
</comment>
<evidence type="ECO:0000313" key="3">
    <source>
        <dbReference type="Proteomes" id="UP000248714"/>
    </source>
</evidence>
<keyword evidence="3" id="KW-1185">Reference proteome</keyword>
<proteinExistence type="predicted"/>
<dbReference type="RefSeq" id="WP_112228436.1">
    <property type="nucleotide sequence ID" value="NZ_QLTT01000005.1"/>
</dbReference>
<evidence type="ECO:0000313" key="2">
    <source>
        <dbReference type="EMBL" id="RAS64786.1"/>
    </source>
</evidence>
<dbReference type="Proteomes" id="UP000248714">
    <property type="component" value="Unassembled WGS sequence"/>
</dbReference>